<dbReference type="PANTHER" id="PTHR13856">
    <property type="entry name" value="VHS DOMAIN CONTAINING PROTEIN FAMILY"/>
    <property type="match status" value="1"/>
</dbReference>
<comment type="similarity">
    <text evidence="1">Belongs to the TOM1 family.</text>
</comment>
<dbReference type="Pfam" id="PF03127">
    <property type="entry name" value="GAT"/>
    <property type="match status" value="1"/>
</dbReference>
<comment type="caution">
    <text evidence="7">The sequence shown here is derived from an EMBL/GenBank/DDBJ whole genome shotgun (WGS) entry which is preliminary data.</text>
</comment>
<dbReference type="CDD" id="cd14233">
    <property type="entry name" value="GAT_TOM1_like"/>
    <property type="match status" value="1"/>
</dbReference>
<evidence type="ECO:0000256" key="4">
    <source>
        <dbReference type="SAM" id="MobiDB-lite"/>
    </source>
</evidence>
<keyword evidence="3" id="KW-0653">Protein transport</keyword>
<proteinExistence type="inferred from homology"/>
<feature type="compositionally biased region" description="Polar residues" evidence="4">
    <location>
        <begin position="134"/>
        <end position="143"/>
    </location>
</feature>
<dbReference type="SMART" id="SM00288">
    <property type="entry name" value="VHS"/>
    <property type="match status" value="1"/>
</dbReference>
<feature type="region of interest" description="Disordered" evidence="4">
    <location>
        <begin position="115"/>
        <end position="181"/>
    </location>
</feature>
<reference evidence="7 8" key="1">
    <citation type="journal article" date="2023" name="Sci. Data">
        <title>Genome assembly of the Korean intertidal mud-creeper Batillaria attramentaria.</title>
        <authorList>
            <person name="Patra A.K."/>
            <person name="Ho P.T."/>
            <person name="Jun S."/>
            <person name="Lee S.J."/>
            <person name="Kim Y."/>
            <person name="Won Y.J."/>
        </authorList>
    </citation>
    <scope>NUCLEOTIDE SEQUENCE [LARGE SCALE GENOMIC DNA]</scope>
    <source>
        <strain evidence="7">Wonlab-2016</strain>
    </source>
</reference>
<dbReference type="InterPro" id="IPR004152">
    <property type="entry name" value="GAT_dom"/>
</dbReference>
<evidence type="ECO:0000256" key="2">
    <source>
        <dbReference type="ARBA" id="ARBA00022448"/>
    </source>
</evidence>
<name>A0ABD0KBX6_9CAEN</name>
<feature type="non-terminal residue" evidence="7">
    <location>
        <position position="1"/>
    </location>
</feature>
<dbReference type="CDD" id="cd03565">
    <property type="entry name" value="VHS_Tom1_like"/>
    <property type="match status" value="1"/>
</dbReference>
<feature type="region of interest" description="Disordered" evidence="4">
    <location>
        <begin position="330"/>
        <end position="442"/>
    </location>
</feature>
<evidence type="ECO:0000313" key="8">
    <source>
        <dbReference type="Proteomes" id="UP001519460"/>
    </source>
</evidence>
<feature type="compositionally biased region" description="Polar residues" evidence="4">
    <location>
        <begin position="362"/>
        <end position="373"/>
    </location>
</feature>
<evidence type="ECO:0000259" key="6">
    <source>
        <dbReference type="PROSITE" id="PS50909"/>
    </source>
</evidence>
<evidence type="ECO:0000256" key="3">
    <source>
        <dbReference type="ARBA" id="ARBA00022927"/>
    </source>
</evidence>
<dbReference type="GO" id="GO:0015031">
    <property type="term" value="P:protein transport"/>
    <property type="evidence" value="ECO:0007669"/>
    <property type="project" value="UniProtKB-KW"/>
</dbReference>
<dbReference type="Gene3D" id="1.25.40.90">
    <property type="match status" value="1"/>
</dbReference>
<keyword evidence="8" id="KW-1185">Reference proteome</keyword>
<dbReference type="SUPFAM" id="SSF48464">
    <property type="entry name" value="ENTH/VHS domain"/>
    <property type="match status" value="1"/>
</dbReference>
<dbReference type="Proteomes" id="UP001519460">
    <property type="component" value="Unassembled WGS sequence"/>
</dbReference>
<sequence length="442" mass="48564">PKDAIRAFKKRMSQNVGKNFTAVVYTLTCLETCVKNCGRRFHQCVANKDFLQEMVKIIGPKYDPPLAVQEKVLQMIQTWADAFRGVPELKEVEKVYQELKSKGIEFPMTDLDNMAPIHTPARSVPYSGPERLTGDNSSTSSESLGDPEDQPVSHSQQPVQRMGSVSGQPPPMPVMPGEPVNLTPEQRTKLSRELEVVGGNVRVMSEMLTELSPATVDPSDLELLQELNRTCRQMQQRIMELLGDVANEEVTNELLRVNDDLNNVFLRYERFERYRTGQAAPEATEPSPAQDHLPPSYDQLPAQSNPNVGNLIDFGEERQSNVAAQLAGMNISGNAPSQPARPQPAPASGAAPGEEDFDMFAQSRQSFDQNRQASGGAYGNQREDQFSGSGLGQAVSAKSQPDSSSTLALQDKESDYDEMEQWLATHDPQGGAANKPEGLTST</sequence>
<accession>A0ABD0KBX6</accession>
<dbReference type="PROSITE" id="PS50179">
    <property type="entry name" value="VHS"/>
    <property type="match status" value="1"/>
</dbReference>
<feature type="non-terminal residue" evidence="7">
    <location>
        <position position="442"/>
    </location>
</feature>
<dbReference type="Gene3D" id="1.20.58.160">
    <property type="match status" value="1"/>
</dbReference>
<evidence type="ECO:0000259" key="5">
    <source>
        <dbReference type="PROSITE" id="PS50179"/>
    </source>
</evidence>
<dbReference type="InterPro" id="IPR038425">
    <property type="entry name" value="GAT_sf"/>
</dbReference>
<feature type="domain" description="GAT" evidence="6">
    <location>
        <begin position="185"/>
        <end position="273"/>
    </location>
</feature>
<feature type="domain" description="VHS" evidence="5">
    <location>
        <begin position="1"/>
        <end position="107"/>
    </location>
</feature>
<evidence type="ECO:0000256" key="1">
    <source>
        <dbReference type="ARBA" id="ARBA00007708"/>
    </source>
</evidence>
<dbReference type="PANTHER" id="PTHR13856:SF137">
    <property type="entry name" value="GH05942P"/>
    <property type="match status" value="1"/>
</dbReference>
<dbReference type="InterPro" id="IPR002014">
    <property type="entry name" value="VHS_dom"/>
</dbReference>
<gene>
    <name evidence="7" type="ORF">BaRGS_00024054</name>
</gene>
<feature type="compositionally biased region" description="Polar residues" evidence="4">
    <location>
        <begin position="396"/>
        <end position="408"/>
    </location>
</feature>
<organism evidence="7 8">
    <name type="scientific">Batillaria attramentaria</name>
    <dbReference type="NCBI Taxonomy" id="370345"/>
    <lineage>
        <taxon>Eukaryota</taxon>
        <taxon>Metazoa</taxon>
        <taxon>Spiralia</taxon>
        <taxon>Lophotrochozoa</taxon>
        <taxon>Mollusca</taxon>
        <taxon>Gastropoda</taxon>
        <taxon>Caenogastropoda</taxon>
        <taxon>Sorbeoconcha</taxon>
        <taxon>Cerithioidea</taxon>
        <taxon>Batillariidae</taxon>
        <taxon>Batillaria</taxon>
    </lineage>
</organism>
<dbReference type="AlphaFoldDB" id="A0ABD0KBX6"/>
<dbReference type="SUPFAM" id="SSF89009">
    <property type="entry name" value="GAT-like domain"/>
    <property type="match status" value="1"/>
</dbReference>
<dbReference type="PROSITE" id="PS50909">
    <property type="entry name" value="GAT"/>
    <property type="match status" value="1"/>
</dbReference>
<dbReference type="EMBL" id="JACVVK020000206">
    <property type="protein sequence ID" value="KAK7484646.1"/>
    <property type="molecule type" value="Genomic_DNA"/>
</dbReference>
<feature type="region of interest" description="Disordered" evidence="4">
    <location>
        <begin position="277"/>
        <end position="312"/>
    </location>
</feature>
<evidence type="ECO:0008006" key="9">
    <source>
        <dbReference type="Google" id="ProtNLM"/>
    </source>
</evidence>
<dbReference type="PIRSF" id="PIRSF036948">
    <property type="entry name" value="TOM1"/>
    <property type="match status" value="1"/>
</dbReference>
<dbReference type="Pfam" id="PF00790">
    <property type="entry name" value="VHS"/>
    <property type="match status" value="1"/>
</dbReference>
<evidence type="ECO:0000313" key="7">
    <source>
        <dbReference type="EMBL" id="KAK7484646.1"/>
    </source>
</evidence>
<dbReference type="InterPro" id="IPR014645">
    <property type="entry name" value="TOM1"/>
</dbReference>
<dbReference type="InterPro" id="IPR008942">
    <property type="entry name" value="ENTH_VHS"/>
</dbReference>
<keyword evidence="2" id="KW-0813">Transport</keyword>
<protein>
    <recommendedName>
        <fullName evidence="9">TOM1-like protein 2</fullName>
    </recommendedName>
</protein>